<proteinExistence type="predicted"/>
<feature type="chain" id="PRO_5040776360" evidence="1">
    <location>
        <begin position="17"/>
        <end position="54"/>
    </location>
</feature>
<dbReference type="EMBL" id="JANBTX010000778">
    <property type="protein sequence ID" value="KAJ2680171.1"/>
    <property type="molecule type" value="Genomic_DNA"/>
</dbReference>
<keyword evidence="1" id="KW-0732">Signal</keyword>
<organism evidence="2 3">
    <name type="scientific">Coemansia spiralis</name>
    <dbReference type="NCBI Taxonomy" id="417178"/>
    <lineage>
        <taxon>Eukaryota</taxon>
        <taxon>Fungi</taxon>
        <taxon>Fungi incertae sedis</taxon>
        <taxon>Zoopagomycota</taxon>
        <taxon>Kickxellomycotina</taxon>
        <taxon>Kickxellomycetes</taxon>
        <taxon>Kickxellales</taxon>
        <taxon>Kickxellaceae</taxon>
        <taxon>Coemansia</taxon>
    </lineage>
</organism>
<keyword evidence="3" id="KW-1185">Reference proteome</keyword>
<feature type="non-terminal residue" evidence="2">
    <location>
        <position position="54"/>
    </location>
</feature>
<evidence type="ECO:0000313" key="3">
    <source>
        <dbReference type="Proteomes" id="UP001151516"/>
    </source>
</evidence>
<evidence type="ECO:0000313" key="2">
    <source>
        <dbReference type="EMBL" id="KAJ2680171.1"/>
    </source>
</evidence>
<reference evidence="2" key="1">
    <citation type="submission" date="2022-07" db="EMBL/GenBank/DDBJ databases">
        <title>Phylogenomic reconstructions and comparative analyses of Kickxellomycotina fungi.</title>
        <authorList>
            <person name="Reynolds N.K."/>
            <person name="Stajich J.E."/>
            <person name="Barry K."/>
            <person name="Grigoriev I.V."/>
            <person name="Crous P."/>
            <person name="Smith M.E."/>
        </authorList>
    </citation>
    <scope>NUCLEOTIDE SEQUENCE</scope>
    <source>
        <strain evidence="2">CBS 109367</strain>
    </source>
</reference>
<evidence type="ECO:0000256" key="1">
    <source>
        <dbReference type="SAM" id="SignalP"/>
    </source>
</evidence>
<dbReference type="Proteomes" id="UP001151516">
    <property type="component" value="Unassembled WGS sequence"/>
</dbReference>
<name>A0A9W8GAY4_9FUNG</name>
<gene>
    <name evidence="2" type="ORF">IWW39_006446</name>
</gene>
<dbReference type="OrthoDB" id="5520255at2759"/>
<accession>A0A9W8GAY4</accession>
<comment type="caution">
    <text evidence="2">The sequence shown here is derived from an EMBL/GenBank/DDBJ whole genome shotgun (WGS) entry which is preliminary data.</text>
</comment>
<feature type="signal peptide" evidence="1">
    <location>
        <begin position="1"/>
        <end position="16"/>
    </location>
</feature>
<sequence>MLLLGILQVALASGQGVPTGTAKMAPAVKARWINENPLDDFIATHSNREVASSL</sequence>
<dbReference type="AlphaFoldDB" id="A0A9W8GAY4"/>
<protein>
    <submittedName>
        <fullName evidence="2">Uncharacterized protein</fullName>
    </submittedName>
</protein>